<dbReference type="EMBL" id="MU853774">
    <property type="protein sequence ID" value="KAK3942362.1"/>
    <property type="molecule type" value="Genomic_DNA"/>
</dbReference>
<name>A0AAN6S5Z4_9PEZI</name>
<dbReference type="AlphaFoldDB" id="A0AAN6S5Z4"/>
<reference evidence="4" key="1">
    <citation type="journal article" date="2023" name="Mol. Phylogenet. Evol.">
        <title>Genome-scale phylogeny and comparative genomics of the fungal order Sordariales.</title>
        <authorList>
            <person name="Hensen N."/>
            <person name="Bonometti L."/>
            <person name="Westerberg I."/>
            <person name="Brannstrom I.O."/>
            <person name="Guillou S."/>
            <person name="Cros-Aarteil S."/>
            <person name="Calhoun S."/>
            <person name="Haridas S."/>
            <person name="Kuo A."/>
            <person name="Mondo S."/>
            <person name="Pangilinan J."/>
            <person name="Riley R."/>
            <person name="LaButti K."/>
            <person name="Andreopoulos B."/>
            <person name="Lipzen A."/>
            <person name="Chen C."/>
            <person name="Yan M."/>
            <person name="Daum C."/>
            <person name="Ng V."/>
            <person name="Clum A."/>
            <person name="Steindorff A."/>
            <person name="Ohm R.A."/>
            <person name="Martin F."/>
            <person name="Silar P."/>
            <person name="Natvig D.O."/>
            <person name="Lalanne C."/>
            <person name="Gautier V."/>
            <person name="Ament-Velasquez S.L."/>
            <person name="Kruys A."/>
            <person name="Hutchinson M.I."/>
            <person name="Powell A.J."/>
            <person name="Barry K."/>
            <person name="Miller A.N."/>
            <person name="Grigoriev I.V."/>
            <person name="Debuchy R."/>
            <person name="Gladieux P."/>
            <person name="Hiltunen Thoren M."/>
            <person name="Johannesson H."/>
        </authorList>
    </citation>
    <scope>NUCLEOTIDE SEQUENCE [LARGE SCALE GENOMIC DNA]</scope>
    <source>
        <strain evidence="4">CBS 340.73</strain>
    </source>
</reference>
<feature type="chain" id="PRO_5042982093" evidence="2">
    <location>
        <begin position="18"/>
        <end position="167"/>
    </location>
</feature>
<gene>
    <name evidence="3" type="ORF">QBC46DRAFT_74327</name>
</gene>
<accession>A0AAN6S5Z4</accession>
<comment type="caution">
    <text evidence="3">The sequence shown here is derived from an EMBL/GenBank/DDBJ whole genome shotgun (WGS) entry which is preliminary data.</text>
</comment>
<keyword evidence="4" id="KW-1185">Reference proteome</keyword>
<feature type="signal peptide" evidence="2">
    <location>
        <begin position="1"/>
        <end position="17"/>
    </location>
</feature>
<dbReference type="Proteomes" id="UP001303473">
    <property type="component" value="Unassembled WGS sequence"/>
</dbReference>
<evidence type="ECO:0000313" key="3">
    <source>
        <dbReference type="EMBL" id="KAK3942362.1"/>
    </source>
</evidence>
<evidence type="ECO:0000313" key="4">
    <source>
        <dbReference type="Proteomes" id="UP001303473"/>
    </source>
</evidence>
<sequence>MFHVQLCLLLMLVECEMHDTRLGRFCTLEDRPADWGCWDKSLRSSDVFRVENVLDRRNPGNPTSKSRHFSNRLVKDKLPGVVFHVRPNQRENASLSPPGATRGQQITLKVHFIYGRNITVMMVTPDHYVAWYLLVFRSDVSRPRSGKKCTLQPRPGKGNGRDSFYLF</sequence>
<evidence type="ECO:0000256" key="1">
    <source>
        <dbReference type="SAM" id="MobiDB-lite"/>
    </source>
</evidence>
<feature type="region of interest" description="Disordered" evidence="1">
    <location>
        <begin position="143"/>
        <end position="162"/>
    </location>
</feature>
<evidence type="ECO:0000256" key="2">
    <source>
        <dbReference type="SAM" id="SignalP"/>
    </source>
</evidence>
<proteinExistence type="predicted"/>
<keyword evidence="2" id="KW-0732">Signal</keyword>
<organism evidence="3 4">
    <name type="scientific">Diplogelasinospora grovesii</name>
    <dbReference type="NCBI Taxonomy" id="303347"/>
    <lineage>
        <taxon>Eukaryota</taxon>
        <taxon>Fungi</taxon>
        <taxon>Dikarya</taxon>
        <taxon>Ascomycota</taxon>
        <taxon>Pezizomycotina</taxon>
        <taxon>Sordariomycetes</taxon>
        <taxon>Sordariomycetidae</taxon>
        <taxon>Sordariales</taxon>
        <taxon>Diplogelasinosporaceae</taxon>
        <taxon>Diplogelasinospora</taxon>
    </lineage>
</organism>
<protein>
    <submittedName>
        <fullName evidence="3">Uncharacterized protein</fullName>
    </submittedName>
</protein>